<dbReference type="Proteomes" id="UP000789759">
    <property type="component" value="Unassembled WGS sequence"/>
</dbReference>
<comment type="caution">
    <text evidence="1">The sequence shown here is derived from an EMBL/GenBank/DDBJ whole genome shotgun (WGS) entry which is preliminary data.</text>
</comment>
<dbReference type="Gene3D" id="3.40.50.450">
    <property type="match status" value="1"/>
</dbReference>
<evidence type="ECO:0000313" key="2">
    <source>
        <dbReference type="Proteomes" id="UP000789759"/>
    </source>
</evidence>
<gene>
    <name evidence="1" type="ORF">CPELLU_LOCUS5830</name>
</gene>
<proteinExistence type="predicted"/>
<evidence type="ECO:0000313" key="1">
    <source>
        <dbReference type="EMBL" id="CAG8575138.1"/>
    </source>
</evidence>
<accession>A0A9N9BT50</accession>
<keyword evidence="2" id="KW-1185">Reference proteome</keyword>
<dbReference type="InterPro" id="IPR024755">
    <property type="entry name" value="cpYpsA"/>
</dbReference>
<dbReference type="AlphaFoldDB" id="A0A9N9BT50"/>
<name>A0A9N9BT50_9GLOM</name>
<sequence>MIIISGDQTGVERAALNAALKNKLEINGYCIKERLAEDDILSSKYKLIELETNSYSTRNEENFKIADKMLILNISNIKFDNEKLPFIEGKESKTIELKEDFEENKDKIPLIATWIKKENVQKLFITGQKQSNNDSVDIYNITYTFLDNLFKILKKA</sequence>
<dbReference type="Pfam" id="PF12694">
    <property type="entry name" value="cpYpsA"/>
    <property type="match status" value="1"/>
</dbReference>
<protein>
    <submittedName>
        <fullName evidence="1">2567_t:CDS:1</fullName>
    </submittedName>
</protein>
<organism evidence="1 2">
    <name type="scientific">Cetraspora pellucida</name>
    <dbReference type="NCBI Taxonomy" id="1433469"/>
    <lineage>
        <taxon>Eukaryota</taxon>
        <taxon>Fungi</taxon>
        <taxon>Fungi incertae sedis</taxon>
        <taxon>Mucoromycota</taxon>
        <taxon>Glomeromycotina</taxon>
        <taxon>Glomeromycetes</taxon>
        <taxon>Diversisporales</taxon>
        <taxon>Gigasporaceae</taxon>
        <taxon>Cetraspora</taxon>
    </lineage>
</organism>
<dbReference type="EMBL" id="CAJVQA010003462">
    <property type="protein sequence ID" value="CAG8575138.1"/>
    <property type="molecule type" value="Genomic_DNA"/>
</dbReference>
<reference evidence="1" key="1">
    <citation type="submission" date="2021-06" db="EMBL/GenBank/DDBJ databases">
        <authorList>
            <person name="Kallberg Y."/>
            <person name="Tangrot J."/>
            <person name="Rosling A."/>
        </authorList>
    </citation>
    <scope>NUCLEOTIDE SEQUENCE</scope>
    <source>
        <strain evidence="1">FL966</strain>
    </source>
</reference>
<dbReference type="OrthoDB" id="2379830at2759"/>